<gene>
    <name evidence="2" type="ORF">IEQ34_012005</name>
</gene>
<organism evidence="2 3">
    <name type="scientific">Dendrobium chrysotoxum</name>
    <name type="common">Orchid</name>
    <dbReference type="NCBI Taxonomy" id="161865"/>
    <lineage>
        <taxon>Eukaryota</taxon>
        <taxon>Viridiplantae</taxon>
        <taxon>Streptophyta</taxon>
        <taxon>Embryophyta</taxon>
        <taxon>Tracheophyta</taxon>
        <taxon>Spermatophyta</taxon>
        <taxon>Magnoliopsida</taxon>
        <taxon>Liliopsida</taxon>
        <taxon>Asparagales</taxon>
        <taxon>Orchidaceae</taxon>
        <taxon>Epidendroideae</taxon>
        <taxon>Malaxideae</taxon>
        <taxon>Dendrobiinae</taxon>
        <taxon>Dendrobium</taxon>
    </lineage>
</organism>
<feature type="compositionally biased region" description="Basic and acidic residues" evidence="1">
    <location>
        <begin position="227"/>
        <end position="236"/>
    </location>
</feature>
<proteinExistence type="predicted"/>
<dbReference type="EMBL" id="JAGFBR010000011">
    <property type="protein sequence ID" value="KAH0459191.1"/>
    <property type="molecule type" value="Genomic_DNA"/>
</dbReference>
<protein>
    <submittedName>
        <fullName evidence="2">Uncharacterized protein</fullName>
    </submittedName>
</protein>
<feature type="region of interest" description="Disordered" evidence="1">
    <location>
        <begin position="208"/>
        <end position="236"/>
    </location>
</feature>
<dbReference type="AlphaFoldDB" id="A0AAV7GRE4"/>
<keyword evidence="3" id="KW-1185">Reference proteome</keyword>
<name>A0AAV7GRE4_DENCH</name>
<evidence type="ECO:0000313" key="2">
    <source>
        <dbReference type="EMBL" id="KAH0459191.1"/>
    </source>
</evidence>
<evidence type="ECO:0000313" key="3">
    <source>
        <dbReference type="Proteomes" id="UP000775213"/>
    </source>
</evidence>
<dbReference type="Proteomes" id="UP000775213">
    <property type="component" value="Unassembled WGS sequence"/>
</dbReference>
<feature type="region of interest" description="Disordered" evidence="1">
    <location>
        <begin position="57"/>
        <end position="76"/>
    </location>
</feature>
<comment type="caution">
    <text evidence="2">The sequence shown here is derived from an EMBL/GenBank/DDBJ whole genome shotgun (WGS) entry which is preliminary data.</text>
</comment>
<sequence>MRRLRYHYRVLKIIFTIVLRNQCLNYCFPPAVKGDWGSHAVGSLTALPMARSRRAPCFGSESGEGDGDAAKSADAKAAEEAEYASTGAEAEEAKASPAIVPTIPRPEDHLKVLPTTLTIMVSVASIFSTLVRALDTKILDQGPLTLDFLAERVSLVKKILNTQALLVNGPAVSQMASGVRDMVSLLHKEVVERETWWRLVVSSRAPSKEGIKKKRKEDEDLQLSPKEAPHEKKEVPTRLREVLTKSLLKVSKAKPPPKKVAAIHSIIVVVPLRSTEPLVELSEDKFEDKANFYQLMLDEGSDECPLCECSTSWERALEELFTLDGNHKLDHGYTQRSDVGVLGTRVRIFFADSKLMSALVDSCKRSVTYAGAFLFKDEPGTNPSLVSDTETTKSIYEFKGQELINRLHDISTLAQISSIQGNEVYLLGHRRLRKTEMICISRSLICLLITFASQLDKPRFVVENDLDNNMNAFHAFEGVGYQSNTPTRIKILSGFSHENRPMKTTKFHRFAEWTANKGFWESKN</sequence>
<accession>A0AAV7GRE4</accession>
<evidence type="ECO:0000256" key="1">
    <source>
        <dbReference type="SAM" id="MobiDB-lite"/>
    </source>
</evidence>
<reference evidence="2 3" key="1">
    <citation type="journal article" date="2021" name="Hortic Res">
        <title>Chromosome-scale assembly of the Dendrobium chrysotoxum genome enhances the understanding of orchid evolution.</title>
        <authorList>
            <person name="Zhang Y."/>
            <person name="Zhang G.Q."/>
            <person name="Zhang D."/>
            <person name="Liu X.D."/>
            <person name="Xu X.Y."/>
            <person name="Sun W.H."/>
            <person name="Yu X."/>
            <person name="Zhu X."/>
            <person name="Wang Z.W."/>
            <person name="Zhao X."/>
            <person name="Zhong W.Y."/>
            <person name="Chen H."/>
            <person name="Yin W.L."/>
            <person name="Huang T."/>
            <person name="Niu S.C."/>
            <person name="Liu Z.J."/>
        </authorList>
    </citation>
    <scope>NUCLEOTIDE SEQUENCE [LARGE SCALE GENOMIC DNA]</scope>
    <source>
        <strain evidence="2">Lindl</strain>
    </source>
</reference>